<keyword evidence="2" id="KW-0479">Metal-binding</keyword>
<evidence type="ECO:0000256" key="1">
    <source>
        <dbReference type="ARBA" id="ARBA00022670"/>
    </source>
</evidence>
<keyword evidence="3 6" id="KW-0378">Hydrolase</keyword>
<evidence type="ECO:0000313" key="7">
    <source>
        <dbReference type="Proteomes" id="UP001597195"/>
    </source>
</evidence>
<comment type="caution">
    <text evidence="6">The sequence shown here is derived from an EMBL/GenBank/DDBJ whole genome shotgun (WGS) entry which is preliminary data.</text>
</comment>
<accession>A0ABW4H358</accession>
<dbReference type="Pfam" id="PF00413">
    <property type="entry name" value="Peptidase_M10"/>
    <property type="match status" value="1"/>
</dbReference>
<keyword evidence="7" id="KW-1185">Reference proteome</keyword>
<evidence type="ECO:0000256" key="3">
    <source>
        <dbReference type="ARBA" id="ARBA00022801"/>
    </source>
</evidence>
<reference evidence="7" key="1">
    <citation type="journal article" date="2019" name="Int. J. Syst. Evol. Microbiol.">
        <title>The Global Catalogue of Microorganisms (GCM) 10K type strain sequencing project: providing services to taxonomists for standard genome sequencing and annotation.</title>
        <authorList>
            <consortium name="The Broad Institute Genomics Platform"/>
            <consortium name="The Broad Institute Genome Sequencing Center for Infectious Disease"/>
            <person name="Wu L."/>
            <person name="Ma J."/>
        </authorList>
    </citation>
    <scope>NUCLEOTIDE SEQUENCE [LARGE SCALE GENOMIC DNA]</scope>
    <source>
        <strain evidence="7">CCM 8906</strain>
    </source>
</reference>
<evidence type="ECO:0000313" key="6">
    <source>
        <dbReference type="EMBL" id="MFD1549163.1"/>
    </source>
</evidence>
<name>A0ABW4H358_9LACO</name>
<dbReference type="RefSeq" id="WP_125700762.1">
    <property type="nucleotide sequence ID" value="NZ_JBHTOM010000006.1"/>
</dbReference>
<keyword evidence="1" id="KW-0645">Protease</keyword>
<dbReference type="Gene3D" id="3.40.390.10">
    <property type="entry name" value="Collagenase (Catalytic Domain)"/>
    <property type="match status" value="1"/>
</dbReference>
<organism evidence="6 7">
    <name type="scientific">Levilactobacillus fuyuanensis</name>
    <dbReference type="NCBI Taxonomy" id="2486022"/>
    <lineage>
        <taxon>Bacteria</taxon>
        <taxon>Bacillati</taxon>
        <taxon>Bacillota</taxon>
        <taxon>Bacilli</taxon>
        <taxon>Lactobacillales</taxon>
        <taxon>Lactobacillaceae</taxon>
        <taxon>Levilactobacillus</taxon>
    </lineage>
</organism>
<keyword evidence="6" id="KW-0482">Metalloprotease</keyword>
<dbReference type="EC" id="3.4.24.-" evidence="6"/>
<gene>
    <name evidence="6" type="ORF">ACFQ5T_05605</name>
</gene>
<dbReference type="InterPro" id="IPR001818">
    <property type="entry name" value="Pept_M10_metallopeptidase"/>
</dbReference>
<keyword evidence="4" id="KW-0862">Zinc</keyword>
<dbReference type="InterPro" id="IPR024079">
    <property type="entry name" value="MetalloPept_cat_dom_sf"/>
</dbReference>
<feature type="domain" description="Peptidase M10 metallopeptidase" evidence="5">
    <location>
        <begin position="46"/>
        <end position="187"/>
    </location>
</feature>
<protein>
    <submittedName>
        <fullName evidence="6">Matrixin family metalloprotease</fullName>
        <ecNumber evidence="6">3.4.24.-</ecNumber>
    </submittedName>
</protein>
<evidence type="ECO:0000256" key="2">
    <source>
        <dbReference type="ARBA" id="ARBA00022723"/>
    </source>
</evidence>
<dbReference type="SUPFAM" id="SSF55486">
    <property type="entry name" value="Metalloproteases ('zincins'), catalytic domain"/>
    <property type="match status" value="1"/>
</dbReference>
<sequence length="196" mass="21687">MTRSAWYRKIVMVVVTIGLFVSQIGGAVALAASTTPFGPERFVTNHATYAITTKSAYYQRIWRSAIRAWNKTGAFTFKLASAKSAQIKLTTATPSESQQLGKDVGLTEFWARHDYLFKINSELNPELLHNYGYSRSDDTHVAEHELGHAMGLAMGLAHNPSKHSVMYYENRSVGIQQVDIDGVKARYQTPAGQAAS</sequence>
<proteinExistence type="predicted"/>
<dbReference type="GO" id="GO:0008237">
    <property type="term" value="F:metallopeptidase activity"/>
    <property type="evidence" value="ECO:0007669"/>
    <property type="project" value="UniProtKB-KW"/>
</dbReference>
<dbReference type="Proteomes" id="UP001597195">
    <property type="component" value="Unassembled WGS sequence"/>
</dbReference>
<dbReference type="EMBL" id="JBHTOM010000006">
    <property type="protein sequence ID" value="MFD1549163.1"/>
    <property type="molecule type" value="Genomic_DNA"/>
</dbReference>
<evidence type="ECO:0000259" key="5">
    <source>
        <dbReference type="Pfam" id="PF00413"/>
    </source>
</evidence>
<evidence type="ECO:0000256" key="4">
    <source>
        <dbReference type="ARBA" id="ARBA00022833"/>
    </source>
</evidence>